<feature type="compositionally biased region" description="Low complexity" evidence="1">
    <location>
        <begin position="333"/>
        <end position="342"/>
    </location>
</feature>
<organism evidence="2 3">
    <name type="scientific">Novymonas esmeraldas</name>
    <dbReference type="NCBI Taxonomy" id="1808958"/>
    <lineage>
        <taxon>Eukaryota</taxon>
        <taxon>Discoba</taxon>
        <taxon>Euglenozoa</taxon>
        <taxon>Kinetoplastea</taxon>
        <taxon>Metakinetoplastina</taxon>
        <taxon>Trypanosomatida</taxon>
        <taxon>Trypanosomatidae</taxon>
        <taxon>Novymonas</taxon>
    </lineage>
</organism>
<comment type="caution">
    <text evidence="2">The sequence shown here is derived from an EMBL/GenBank/DDBJ whole genome shotgun (WGS) entry which is preliminary data.</text>
</comment>
<feature type="region of interest" description="Disordered" evidence="1">
    <location>
        <begin position="203"/>
        <end position="224"/>
    </location>
</feature>
<reference evidence="2 3" key="1">
    <citation type="journal article" date="2021" name="MBio">
        <title>A New Model Trypanosomatid, Novymonas esmeraldas: Genomic Perception of Its 'Candidatus Pandoraea novymonadis' Endosymbiont.</title>
        <authorList>
            <person name="Zakharova A."/>
            <person name="Saura A."/>
            <person name="Butenko A."/>
            <person name="Podesvova L."/>
            <person name="Warmusova S."/>
            <person name="Kostygov A.Y."/>
            <person name="Nenarokova A."/>
            <person name="Lukes J."/>
            <person name="Opperdoes F.R."/>
            <person name="Yurchenko V."/>
        </authorList>
    </citation>
    <scope>NUCLEOTIDE SEQUENCE [LARGE SCALE GENOMIC DNA]</scope>
    <source>
        <strain evidence="2 3">E262AT.01</strain>
    </source>
</reference>
<protein>
    <submittedName>
        <fullName evidence="2">Uncharacterized protein</fullName>
    </submittedName>
</protein>
<accession>A0AAW0ERD5</accession>
<gene>
    <name evidence="2" type="ORF">NESM_000505200</name>
</gene>
<sequence>MERRPLSQGDTRSRGERDADLNFCHHRHSALHAVAGDHSLWCDLVLVEVGCRPVEATAVVLVVTSTKVLLRVAATGFTLTVYLRDVVQVRRVGPANAVELHVVVPATAAPHGRASHGTSAVVHRLYRVRPSGCGGDRGRACGELFHLLSSALPPSLQPWCEEADVDDAVAWYLQPDACAMLPPELLEQAGLREWSSDPYTWNTGATRTAADRSASPPVWRGEDTPTAHAAASARRRPLAPMHLADATHEDNTGHLRTIYVAPSPSFWRLPRSAQRVPHERPASAVAGVADWAATAAMHTRPTQVSSDANSSIDSREPPMAALQDERRHRRRAVPASAPSSPSWMPTQPPLHVEYGPITSG</sequence>
<name>A0AAW0ERD5_9TRYP</name>
<proteinExistence type="predicted"/>
<evidence type="ECO:0000313" key="3">
    <source>
        <dbReference type="Proteomes" id="UP001430356"/>
    </source>
</evidence>
<keyword evidence="3" id="KW-1185">Reference proteome</keyword>
<feature type="compositionally biased region" description="Polar residues" evidence="1">
    <location>
        <begin position="300"/>
        <end position="312"/>
    </location>
</feature>
<dbReference type="AlphaFoldDB" id="A0AAW0ERD5"/>
<dbReference type="Proteomes" id="UP001430356">
    <property type="component" value="Unassembled WGS sequence"/>
</dbReference>
<feature type="region of interest" description="Disordered" evidence="1">
    <location>
        <begin position="298"/>
        <end position="360"/>
    </location>
</feature>
<evidence type="ECO:0000256" key="1">
    <source>
        <dbReference type="SAM" id="MobiDB-lite"/>
    </source>
</evidence>
<dbReference type="EMBL" id="JAECZO010000061">
    <property type="protein sequence ID" value="KAK7195746.1"/>
    <property type="molecule type" value="Genomic_DNA"/>
</dbReference>
<evidence type="ECO:0000313" key="2">
    <source>
        <dbReference type="EMBL" id="KAK7195746.1"/>
    </source>
</evidence>